<dbReference type="EMBL" id="FNZQ01000001">
    <property type="protein sequence ID" value="SEK39008.1"/>
    <property type="molecule type" value="Genomic_DNA"/>
</dbReference>
<feature type="transmembrane region" description="Helical" evidence="1">
    <location>
        <begin position="28"/>
        <end position="44"/>
    </location>
</feature>
<reference evidence="2 3" key="1">
    <citation type="submission" date="2016-10" db="EMBL/GenBank/DDBJ databases">
        <authorList>
            <person name="de Groot N.N."/>
        </authorList>
    </citation>
    <scope>NUCLEOTIDE SEQUENCE [LARGE SCALE GENOMIC DNA]</scope>
    <source>
        <strain evidence="2 3">DSM 14858</strain>
    </source>
</reference>
<feature type="transmembrane region" description="Helical" evidence="1">
    <location>
        <begin position="88"/>
        <end position="109"/>
    </location>
</feature>
<proteinExistence type="predicted"/>
<dbReference type="OrthoDB" id="5373240at2"/>
<organism evidence="2 3">
    <name type="scientific">Jannaschia helgolandensis</name>
    <dbReference type="NCBI Taxonomy" id="188906"/>
    <lineage>
        <taxon>Bacteria</taxon>
        <taxon>Pseudomonadati</taxon>
        <taxon>Pseudomonadota</taxon>
        <taxon>Alphaproteobacteria</taxon>
        <taxon>Rhodobacterales</taxon>
        <taxon>Roseobacteraceae</taxon>
        <taxon>Jannaschia</taxon>
    </lineage>
</organism>
<feature type="transmembrane region" description="Helical" evidence="1">
    <location>
        <begin position="229"/>
        <end position="247"/>
    </location>
</feature>
<accession>A0A1H7GLL4</accession>
<feature type="transmembrane region" description="Helical" evidence="1">
    <location>
        <begin position="116"/>
        <end position="139"/>
    </location>
</feature>
<feature type="transmembrane region" description="Helical" evidence="1">
    <location>
        <begin position="159"/>
        <end position="180"/>
    </location>
</feature>
<evidence type="ECO:0000313" key="3">
    <source>
        <dbReference type="Proteomes" id="UP000199283"/>
    </source>
</evidence>
<dbReference type="Proteomes" id="UP000199283">
    <property type="component" value="Unassembled WGS sequence"/>
</dbReference>
<keyword evidence="3" id="KW-1185">Reference proteome</keyword>
<protein>
    <submittedName>
        <fullName evidence="2">EpsG family protein</fullName>
    </submittedName>
</protein>
<keyword evidence="1" id="KW-0472">Membrane</keyword>
<feature type="transmembrane region" description="Helical" evidence="1">
    <location>
        <begin position="6"/>
        <end position="21"/>
    </location>
</feature>
<dbReference type="Pfam" id="PF14897">
    <property type="entry name" value="EpsG"/>
    <property type="match status" value="1"/>
</dbReference>
<dbReference type="RefSeq" id="WP_092759364.1">
    <property type="nucleotide sequence ID" value="NZ_FNZQ01000001.1"/>
</dbReference>
<feature type="transmembrane region" description="Helical" evidence="1">
    <location>
        <begin position="286"/>
        <end position="305"/>
    </location>
</feature>
<sequence>MIVYLLPFVALMLLRWGIAPYHRLRDQLYWIIMAAMFLFVAFRFEVGCDWSGYLNHFEIVGSPSYDRSIVRRDPGWWLMIETIGAAGLPYPFVNVATAIIFFAGVHALARRQPDPFAFLAFLYPVLVVNMSMGALRQAIAIGLVCVAFTAMMDRRVVRFGIWVGLASLFHQSALIFALLLPLVGGRYNWTRLAMAALLAIPGIVFLWSGEAVAIATARYVDTDLVAQGAIFRVMFIVLSGLAFRLFLRSAWKRAWPEDYDFVLIGSLGMMAMVAILPVSTVIADRLAYYLVPVQAVIFARIPYLPTRDSRRVLATVPWVALLALFVVWMATSDHFEQCFVPYQTWIGGYPDVQRFPL</sequence>
<gene>
    <name evidence="2" type="ORF">SAMN04488526_0453</name>
</gene>
<feature type="transmembrane region" description="Helical" evidence="1">
    <location>
        <begin position="192"/>
        <end position="217"/>
    </location>
</feature>
<dbReference type="AlphaFoldDB" id="A0A1H7GLL4"/>
<feature type="transmembrane region" description="Helical" evidence="1">
    <location>
        <begin position="259"/>
        <end position="280"/>
    </location>
</feature>
<feature type="transmembrane region" description="Helical" evidence="1">
    <location>
        <begin position="312"/>
        <end position="331"/>
    </location>
</feature>
<dbReference type="STRING" id="188906.SAMN04488526_0453"/>
<dbReference type="InterPro" id="IPR049458">
    <property type="entry name" value="EpsG-like"/>
</dbReference>
<keyword evidence="1" id="KW-1133">Transmembrane helix</keyword>
<name>A0A1H7GLL4_9RHOB</name>
<keyword evidence="1" id="KW-0812">Transmembrane</keyword>
<evidence type="ECO:0000256" key="1">
    <source>
        <dbReference type="SAM" id="Phobius"/>
    </source>
</evidence>
<evidence type="ECO:0000313" key="2">
    <source>
        <dbReference type="EMBL" id="SEK39008.1"/>
    </source>
</evidence>